<dbReference type="Gene3D" id="2.40.30.170">
    <property type="match status" value="1"/>
</dbReference>
<proteinExistence type="inferred from homology"/>
<evidence type="ECO:0000313" key="5">
    <source>
        <dbReference type="Proteomes" id="UP000034883"/>
    </source>
</evidence>
<dbReference type="NCBIfam" id="TIGR01730">
    <property type="entry name" value="RND_mfp"/>
    <property type="match status" value="1"/>
</dbReference>
<dbReference type="PANTHER" id="PTHR30469">
    <property type="entry name" value="MULTIDRUG RESISTANCE PROTEIN MDTA"/>
    <property type="match status" value="1"/>
</dbReference>
<evidence type="ECO:0000259" key="3">
    <source>
        <dbReference type="Pfam" id="PF25973"/>
    </source>
</evidence>
<dbReference type="InterPro" id="IPR006143">
    <property type="entry name" value="RND_pump_MFP"/>
</dbReference>
<evidence type="ECO:0000259" key="2">
    <source>
        <dbReference type="Pfam" id="PF25967"/>
    </source>
</evidence>
<gene>
    <name evidence="4" type="ORF">DB32_001813</name>
</gene>
<evidence type="ECO:0000313" key="4">
    <source>
        <dbReference type="EMBL" id="AKF04664.1"/>
    </source>
</evidence>
<reference evidence="4 5" key="1">
    <citation type="submission" date="2015-03" db="EMBL/GenBank/DDBJ databases">
        <title>Genome assembly of Sandaracinus amylolyticus DSM 53668.</title>
        <authorList>
            <person name="Sharma G."/>
            <person name="Subramanian S."/>
        </authorList>
    </citation>
    <scope>NUCLEOTIDE SEQUENCE [LARGE SCALE GENOMIC DNA]</scope>
    <source>
        <strain evidence="4 5">DSM 53668</strain>
    </source>
</reference>
<dbReference type="Pfam" id="PF25973">
    <property type="entry name" value="BSH_CzcB"/>
    <property type="match status" value="1"/>
</dbReference>
<dbReference type="InterPro" id="IPR058647">
    <property type="entry name" value="BSH_CzcB-like"/>
</dbReference>
<dbReference type="STRING" id="927083.DB32_001813"/>
<dbReference type="KEGG" id="samy:DB32_001813"/>
<keyword evidence="5" id="KW-1185">Reference proteome</keyword>
<dbReference type="SUPFAM" id="SSF111369">
    <property type="entry name" value="HlyD-like secretion proteins"/>
    <property type="match status" value="1"/>
</dbReference>
<dbReference type="Gene3D" id="2.40.420.20">
    <property type="match status" value="1"/>
</dbReference>
<dbReference type="EMBL" id="CP011125">
    <property type="protein sequence ID" value="AKF04664.1"/>
    <property type="molecule type" value="Genomic_DNA"/>
</dbReference>
<dbReference type="Gene3D" id="2.40.50.100">
    <property type="match status" value="1"/>
</dbReference>
<dbReference type="GO" id="GO:1990281">
    <property type="term" value="C:efflux pump complex"/>
    <property type="evidence" value="ECO:0007669"/>
    <property type="project" value="TreeGrafter"/>
</dbReference>
<name>A0A0F6SE67_9BACT</name>
<dbReference type="RefSeq" id="WP_169791382.1">
    <property type="nucleotide sequence ID" value="NZ_CP011125.1"/>
</dbReference>
<protein>
    <submittedName>
        <fullName evidence="4">Efflux transporter, RND family, MFP subunit</fullName>
    </submittedName>
</protein>
<dbReference type="Proteomes" id="UP000034883">
    <property type="component" value="Chromosome"/>
</dbReference>
<dbReference type="Pfam" id="PF25967">
    <property type="entry name" value="RND-MFP_C"/>
    <property type="match status" value="1"/>
</dbReference>
<organism evidence="4 5">
    <name type="scientific">Sandaracinus amylolyticus</name>
    <dbReference type="NCBI Taxonomy" id="927083"/>
    <lineage>
        <taxon>Bacteria</taxon>
        <taxon>Pseudomonadati</taxon>
        <taxon>Myxococcota</taxon>
        <taxon>Polyangia</taxon>
        <taxon>Polyangiales</taxon>
        <taxon>Sandaracinaceae</taxon>
        <taxon>Sandaracinus</taxon>
    </lineage>
</organism>
<dbReference type="Gene3D" id="1.10.287.470">
    <property type="entry name" value="Helix hairpin bin"/>
    <property type="match status" value="1"/>
</dbReference>
<dbReference type="PANTHER" id="PTHR30469:SF15">
    <property type="entry name" value="HLYD FAMILY OF SECRETION PROTEINS"/>
    <property type="match status" value="1"/>
</dbReference>
<sequence length="374" mass="38802">MLLFTVLTLAGLGVALSQRLGQASAEQAEFATAREEAAAAAGRAPEVEVVRPTTAAFAPLVVLQGTLEPVQAADLGFEVAGRVSRVDVALGEHVRAGQALVSLDRASLGAQSAQSEAAIAVAQANVDMLRDRVTLLEGLVRSGASPERELTTARQQLAVAEAQLGQAMASRRQLATQSADHVLRAPFDGVVTRVPNGVGAVAGPGTTLVRVEDLSSLRLRTTVSQSELEALEVGATASIEGHEGVSGTIRSAVRSLDPQTRRAPVEVLVPNAGTHLVANALVRARVVVGTPRPALRLPATTRRPNGEILVIDAEGRVVTRSVSAQSDVDGSWLVTDGLAPEDRVVLRPATAREGQIVVPVESQTAPADPPRAGL</sequence>
<accession>A0A0F6SE67</accession>
<evidence type="ECO:0000256" key="1">
    <source>
        <dbReference type="ARBA" id="ARBA00009477"/>
    </source>
</evidence>
<dbReference type="AlphaFoldDB" id="A0A0F6SE67"/>
<comment type="similarity">
    <text evidence="1">Belongs to the membrane fusion protein (MFP) (TC 8.A.1) family.</text>
</comment>
<feature type="domain" description="CzcB-like barrel-sandwich hybrid" evidence="3">
    <location>
        <begin position="78"/>
        <end position="211"/>
    </location>
</feature>
<feature type="domain" description="Multidrug resistance protein MdtA-like C-terminal permuted SH3" evidence="2">
    <location>
        <begin position="300"/>
        <end position="346"/>
    </location>
</feature>
<dbReference type="InterPro" id="IPR058627">
    <property type="entry name" value="MdtA-like_C"/>
</dbReference>
<dbReference type="GO" id="GO:0015562">
    <property type="term" value="F:efflux transmembrane transporter activity"/>
    <property type="evidence" value="ECO:0007669"/>
    <property type="project" value="TreeGrafter"/>
</dbReference>